<feature type="transmembrane region" description="Helical" evidence="8">
    <location>
        <begin position="529"/>
        <end position="548"/>
    </location>
</feature>
<organism evidence="9 10">
    <name type="scientific">Mixta gaviniae</name>
    <dbReference type="NCBI Taxonomy" id="665914"/>
    <lineage>
        <taxon>Bacteria</taxon>
        <taxon>Pseudomonadati</taxon>
        <taxon>Pseudomonadota</taxon>
        <taxon>Gammaproteobacteria</taxon>
        <taxon>Enterobacterales</taxon>
        <taxon>Erwiniaceae</taxon>
        <taxon>Mixta</taxon>
    </lineage>
</organism>
<evidence type="ECO:0000256" key="5">
    <source>
        <dbReference type="ARBA" id="ARBA00022692"/>
    </source>
</evidence>
<keyword evidence="7 8" id="KW-0472">Membrane</keyword>
<evidence type="ECO:0000256" key="2">
    <source>
        <dbReference type="ARBA" id="ARBA00007935"/>
    </source>
</evidence>
<dbReference type="NCBIfam" id="NF007868">
    <property type="entry name" value="PRK10577.1-5"/>
    <property type="match status" value="1"/>
</dbReference>
<feature type="transmembrane region" description="Helical" evidence="8">
    <location>
        <begin position="277"/>
        <end position="299"/>
    </location>
</feature>
<feature type="transmembrane region" description="Helical" evidence="8">
    <location>
        <begin position="247"/>
        <end position="265"/>
    </location>
</feature>
<accession>A0A2L0ICZ0</accession>
<feature type="transmembrane region" description="Helical" evidence="8">
    <location>
        <begin position="220"/>
        <end position="241"/>
    </location>
</feature>
<dbReference type="EMBL" id="CP026377">
    <property type="protein sequence ID" value="AUX92443.1"/>
    <property type="molecule type" value="Genomic_DNA"/>
</dbReference>
<dbReference type="GO" id="GO:0033214">
    <property type="term" value="P:siderophore-iron import into cell"/>
    <property type="evidence" value="ECO:0007669"/>
    <property type="project" value="TreeGrafter"/>
</dbReference>
<feature type="transmembrane region" description="Helical" evidence="8">
    <location>
        <begin position="390"/>
        <end position="412"/>
    </location>
</feature>
<feature type="transmembrane region" description="Helical" evidence="8">
    <location>
        <begin position="348"/>
        <end position="370"/>
    </location>
</feature>
<dbReference type="SUPFAM" id="SSF81345">
    <property type="entry name" value="ABC transporter involved in vitamin B12 uptake, BtuC"/>
    <property type="match status" value="2"/>
</dbReference>
<dbReference type="PANTHER" id="PTHR30472">
    <property type="entry name" value="FERRIC ENTEROBACTIN TRANSPORT SYSTEM PERMEASE PROTEIN"/>
    <property type="match status" value="1"/>
</dbReference>
<feature type="transmembrane region" description="Helical" evidence="8">
    <location>
        <begin position="52"/>
        <end position="78"/>
    </location>
</feature>
<proteinExistence type="inferred from homology"/>
<feature type="transmembrane region" description="Helical" evidence="8">
    <location>
        <begin position="90"/>
        <end position="110"/>
    </location>
</feature>
<feature type="transmembrane region" description="Helical" evidence="8">
    <location>
        <begin position="424"/>
        <end position="444"/>
    </location>
</feature>
<dbReference type="PANTHER" id="PTHR30472:SF37">
    <property type="entry name" value="FE(3+) DICITRATE TRANSPORT SYSTEM PERMEASE PROTEIN FECD-RELATED"/>
    <property type="match status" value="1"/>
</dbReference>
<name>A0A2L0ICZ0_9GAMM</name>
<feature type="transmembrane region" description="Helical" evidence="8">
    <location>
        <begin position="450"/>
        <end position="469"/>
    </location>
</feature>
<comment type="subcellular location">
    <subcellularLocation>
        <location evidence="1">Cell membrane</location>
        <topology evidence="1">Multi-pass membrane protein</topology>
    </subcellularLocation>
</comment>
<feature type="transmembrane region" description="Helical" evidence="8">
    <location>
        <begin position="116"/>
        <end position="137"/>
    </location>
</feature>
<dbReference type="GO" id="GO:0005886">
    <property type="term" value="C:plasma membrane"/>
    <property type="evidence" value="ECO:0007669"/>
    <property type="project" value="UniProtKB-SubCell"/>
</dbReference>
<dbReference type="Proteomes" id="UP000238365">
    <property type="component" value="Chromosome"/>
</dbReference>
<comment type="similarity">
    <text evidence="2">Belongs to the binding-protein-dependent transport system permease family. FecCD subfamily.</text>
</comment>
<dbReference type="RefSeq" id="WP_104956337.1">
    <property type="nucleotide sequence ID" value="NZ_CP026377.1"/>
</dbReference>
<evidence type="ECO:0000313" key="9">
    <source>
        <dbReference type="EMBL" id="AUX92443.1"/>
    </source>
</evidence>
<evidence type="ECO:0000256" key="3">
    <source>
        <dbReference type="ARBA" id="ARBA00022448"/>
    </source>
</evidence>
<reference evidence="9 10" key="1">
    <citation type="submission" date="2018-01" db="EMBL/GenBank/DDBJ databases">
        <title>Complete and assembled Genome of Pantoea gaviniae DSM22758T.</title>
        <authorList>
            <person name="Stevens M.J.A."/>
            <person name="Zurfluh K."/>
            <person name="Stephan R."/>
        </authorList>
    </citation>
    <scope>NUCLEOTIDE SEQUENCE [LARGE SCALE GENOMIC DNA]</scope>
    <source>
        <strain evidence="9 10">DSM 22758</strain>
    </source>
</reference>
<dbReference type="NCBIfam" id="NF007866">
    <property type="entry name" value="PRK10577.1-2"/>
    <property type="match status" value="1"/>
</dbReference>
<dbReference type="AlphaFoldDB" id="A0A2L0ICZ0"/>
<keyword evidence="4" id="KW-1003">Cell membrane</keyword>
<feature type="transmembrane region" description="Helical" evidence="8">
    <location>
        <begin position="188"/>
        <end position="208"/>
    </location>
</feature>
<keyword evidence="10" id="KW-1185">Reference proteome</keyword>
<feature type="transmembrane region" description="Helical" evidence="8">
    <location>
        <begin position="481"/>
        <end position="500"/>
    </location>
</feature>
<evidence type="ECO:0000256" key="7">
    <source>
        <dbReference type="ARBA" id="ARBA00023136"/>
    </source>
</evidence>
<keyword evidence="5 8" id="KW-0812">Transmembrane</keyword>
<evidence type="ECO:0000256" key="4">
    <source>
        <dbReference type="ARBA" id="ARBA00022475"/>
    </source>
</evidence>
<keyword evidence="3" id="KW-0813">Transport</keyword>
<gene>
    <name evidence="9" type="ORF">C2E15_04670</name>
</gene>
<evidence type="ECO:0000256" key="1">
    <source>
        <dbReference type="ARBA" id="ARBA00004651"/>
    </source>
</evidence>
<evidence type="ECO:0000313" key="10">
    <source>
        <dbReference type="Proteomes" id="UP000238365"/>
    </source>
</evidence>
<keyword evidence="6 8" id="KW-1133">Transmembrane helix</keyword>
<dbReference type="Pfam" id="PF01032">
    <property type="entry name" value="FecCD"/>
    <property type="match status" value="2"/>
</dbReference>
<dbReference type="GO" id="GO:0022857">
    <property type="term" value="F:transmembrane transporter activity"/>
    <property type="evidence" value="ECO:0007669"/>
    <property type="project" value="InterPro"/>
</dbReference>
<feature type="transmembrane region" description="Helical" evidence="8">
    <location>
        <begin position="607"/>
        <end position="625"/>
    </location>
</feature>
<dbReference type="Gene3D" id="1.10.3470.10">
    <property type="entry name" value="ABC transporter involved in vitamin B12 uptake, BtuC"/>
    <property type="match status" value="2"/>
</dbReference>
<feature type="transmembrane region" description="Helical" evidence="8">
    <location>
        <begin position="144"/>
        <end position="168"/>
    </location>
</feature>
<dbReference type="CDD" id="cd06550">
    <property type="entry name" value="TM_ABC_iron-siderophores_like"/>
    <property type="match status" value="2"/>
</dbReference>
<dbReference type="KEGG" id="pgz:C2E15_04670"/>
<protein>
    <submittedName>
        <fullName evidence="9">Fe(3+)-hydroxamate ABC transporter permease FhuB</fullName>
    </submittedName>
</protein>
<evidence type="ECO:0000256" key="6">
    <source>
        <dbReference type="ARBA" id="ARBA00022989"/>
    </source>
</evidence>
<sequence>MRRSWTFPATLLGALFLVALALSGLNLTHHLPQRQWLQALWQPDRHDIDQMVFHFSLLPRLAIALLAGAGLGLVGVLFQQILRNPLAEPTTLGVASGAQLGLTVVTLWALPGGQMTQQIAAMTGAVLIGLLVFGIAWGKRLSPVTLILAGLVMSLYCGAVNQIFAIFKHDQLQNLFLWSTGSLSQQDWSNVTFLLPRLLAGFVLALLLRRPLTLLGLDDGVARNLGMALSLVRLAALGLAIILSAMLVNAVGIIAFIALFSPLMAKLLGARRLFSRMLLAPLIGALLLWLADQCVIWLADNWREISTGTLTALTGAPILLWLLPRLRTGAVPPQLNQGDSVPAERQHVLLWLLAALGVLLLLATMALSLGRDAQGWQWASGELWHQLQPWRAPRMAAALAAGVMLGVAGSVIQRLTGNPMASPEVLGISSGAACGVVLMLFLVPGDAFGWLLPAGSLGAAVTLLLIMMVAGRGGFSPERMLLAGMAFSTAFTTLLAMLLASGDPRMAQLLTWISGSTYGVDAPQALRTALVAVVLVCIAPFASRWLTILPLGSATARAVGMALTPVRLSLLLLAAALTAAATLTIGPLSFVGLMAPHMARMLGFRRALPQLAVAALLGGGLMLVADWCGRMAAFPNQIPAGLLATFIGAPYFVWLLRKAT</sequence>
<feature type="transmembrane region" description="Helical" evidence="8">
    <location>
        <begin position="637"/>
        <end position="656"/>
    </location>
</feature>
<dbReference type="InterPro" id="IPR037294">
    <property type="entry name" value="ABC_BtuC-like"/>
</dbReference>
<evidence type="ECO:0000256" key="8">
    <source>
        <dbReference type="SAM" id="Phobius"/>
    </source>
</evidence>
<dbReference type="InterPro" id="IPR000522">
    <property type="entry name" value="ABC_transptr_permease_BtuC"/>
</dbReference>
<feature type="transmembrane region" description="Helical" evidence="8">
    <location>
        <begin position="568"/>
        <end position="595"/>
    </location>
</feature>